<sequence>MHPVLTDDEIAATFTPLEHEFRKWYDDGGYIDMITQRPSSTPGHEPEFQFQMLWPGIEGVHQKWIDFVQKWVQRRWTIHPLSVKEYVDLVRSTPCYDPYQLSKFPLILTSHDLVCVNIGESRFGGVSAGYALCVEPCRFRMGVGACIRSNSKRHSPESCILSSDVSPNEADHAHLLDDRVISIDLKNDLKAPLNVFEFLGEAASCSTPSASIDDLLDQEAFCLFQIGSLMYCVGDAWKTSLDVEAFGIAGYQVSDYGRFHWEETDYKVVVQVGPDGCPSGPVYVVHDSQPVSGYSSPGRRERELPGPLAKDSSPQFFLAKIADRIEDFKEEASFEFQILRKERHNILRVKKARNPERFIPIDDVSESDSEFGDEDWSSA</sequence>
<protein>
    <submittedName>
        <fullName evidence="2">Uncharacterized protein</fullName>
    </submittedName>
</protein>
<proteinExistence type="predicted"/>
<dbReference type="Proteomes" id="UP000722485">
    <property type="component" value="Unassembled WGS sequence"/>
</dbReference>
<dbReference type="OrthoDB" id="5430299at2759"/>
<organism evidence="2 3">
    <name type="scientific">Cylindrodendrum hubeiense</name>
    <dbReference type="NCBI Taxonomy" id="595255"/>
    <lineage>
        <taxon>Eukaryota</taxon>
        <taxon>Fungi</taxon>
        <taxon>Dikarya</taxon>
        <taxon>Ascomycota</taxon>
        <taxon>Pezizomycotina</taxon>
        <taxon>Sordariomycetes</taxon>
        <taxon>Hypocreomycetidae</taxon>
        <taxon>Hypocreales</taxon>
        <taxon>Nectriaceae</taxon>
        <taxon>Cylindrodendrum</taxon>
    </lineage>
</organism>
<name>A0A9P5LET6_9HYPO</name>
<dbReference type="EMBL" id="JAANBB010000137">
    <property type="protein sequence ID" value="KAF7548837.1"/>
    <property type="molecule type" value="Genomic_DNA"/>
</dbReference>
<evidence type="ECO:0000313" key="2">
    <source>
        <dbReference type="EMBL" id="KAF7548837.1"/>
    </source>
</evidence>
<dbReference type="AlphaFoldDB" id="A0A9P5LET6"/>
<feature type="compositionally biased region" description="Acidic residues" evidence="1">
    <location>
        <begin position="363"/>
        <end position="379"/>
    </location>
</feature>
<feature type="region of interest" description="Disordered" evidence="1">
    <location>
        <begin position="358"/>
        <end position="379"/>
    </location>
</feature>
<evidence type="ECO:0000313" key="3">
    <source>
        <dbReference type="Proteomes" id="UP000722485"/>
    </source>
</evidence>
<gene>
    <name evidence="2" type="ORF">G7Z17_g6800</name>
</gene>
<keyword evidence="3" id="KW-1185">Reference proteome</keyword>
<evidence type="ECO:0000256" key="1">
    <source>
        <dbReference type="SAM" id="MobiDB-lite"/>
    </source>
</evidence>
<comment type="caution">
    <text evidence="2">The sequence shown here is derived from an EMBL/GenBank/DDBJ whole genome shotgun (WGS) entry which is preliminary data.</text>
</comment>
<reference evidence="2" key="1">
    <citation type="submission" date="2020-03" db="EMBL/GenBank/DDBJ databases">
        <title>Draft Genome Sequence of Cylindrodendrum hubeiense.</title>
        <authorList>
            <person name="Buettner E."/>
            <person name="Kellner H."/>
        </authorList>
    </citation>
    <scope>NUCLEOTIDE SEQUENCE</scope>
    <source>
        <strain evidence="2">IHI 201604</strain>
    </source>
</reference>
<accession>A0A9P5LET6</accession>